<dbReference type="InterPro" id="IPR018289">
    <property type="entry name" value="MULE_transposase_dom"/>
</dbReference>
<evidence type="ECO:0000259" key="1">
    <source>
        <dbReference type="Pfam" id="PF10551"/>
    </source>
</evidence>
<proteinExistence type="predicted"/>
<feature type="domain" description="MULE transposase" evidence="1">
    <location>
        <begin position="96"/>
        <end position="180"/>
    </location>
</feature>
<evidence type="ECO:0000313" key="3">
    <source>
        <dbReference type="Proteomes" id="UP001151760"/>
    </source>
</evidence>
<accession>A0ABQ5C2J2</accession>
<comment type="caution">
    <text evidence="2">The sequence shown here is derived from an EMBL/GenBank/DDBJ whole genome shotgun (WGS) entry which is preliminary data.</text>
</comment>
<organism evidence="2 3">
    <name type="scientific">Tanacetum coccineum</name>
    <dbReference type="NCBI Taxonomy" id="301880"/>
    <lineage>
        <taxon>Eukaryota</taxon>
        <taxon>Viridiplantae</taxon>
        <taxon>Streptophyta</taxon>
        <taxon>Embryophyta</taxon>
        <taxon>Tracheophyta</taxon>
        <taxon>Spermatophyta</taxon>
        <taxon>Magnoliopsida</taxon>
        <taxon>eudicotyledons</taxon>
        <taxon>Gunneridae</taxon>
        <taxon>Pentapetalae</taxon>
        <taxon>asterids</taxon>
        <taxon>campanulids</taxon>
        <taxon>Asterales</taxon>
        <taxon>Asteraceae</taxon>
        <taxon>Asteroideae</taxon>
        <taxon>Anthemideae</taxon>
        <taxon>Anthemidinae</taxon>
        <taxon>Tanacetum</taxon>
    </lineage>
</organism>
<protein>
    <submittedName>
        <fullName evidence="2">FAR1-related sequence 5-like protein</fullName>
    </submittedName>
</protein>
<evidence type="ECO:0000313" key="2">
    <source>
        <dbReference type="EMBL" id="GJT20163.1"/>
    </source>
</evidence>
<name>A0ABQ5C2J2_9ASTR</name>
<reference evidence="2" key="2">
    <citation type="submission" date="2022-01" db="EMBL/GenBank/DDBJ databases">
        <authorList>
            <person name="Yamashiro T."/>
            <person name="Shiraishi A."/>
            <person name="Satake H."/>
            <person name="Nakayama K."/>
        </authorList>
    </citation>
    <scope>NUCLEOTIDE SEQUENCE</scope>
</reference>
<keyword evidence="3" id="KW-1185">Reference proteome</keyword>
<sequence>MASHVPRQWSHKSFHRSKECKDLVTLLSKEGIRPSEITKIVNAYRGNHEDKLTRVQCSTIVSGERRRNLGKECHGVIMHFKERLKSRSSYSQFGDVVIFDVTYKTNKLCLPFAPFVGVNHHNQTILLGGALLENETEITFTWLFKQFLKCMHDCPPVSIITDQDLAMGIAIEKVFCFPQSKGIDIVLGIIQKHVLVHLLLFTISYDDFQDT</sequence>
<dbReference type="Proteomes" id="UP001151760">
    <property type="component" value="Unassembled WGS sequence"/>
</dbReference>
<reference evidence="2" key="1">
    <citation type="journal article" date="2022" name="Int. J. Mol. Sci.">
        <title>Draft Genome of Tanacetum Coccineum: Genomic Comparison of Closely Related Tanacetum-Family Plants.</title>
        <authorList>
            <person name="Yamashiro T."/>
            <person name="Shiraishi A."/>
            <person name="Nakayama K."/>
            <person name="Satake H."/>
        </authorList>
    </citation>
    <scope>NUCLEOTIDE SEQUENCE</scope>
</reference>
<gene>
    <name evidence="2" type="ORF">Tco_0878869</name>
</gene>
<dbReference type="PANTHER" id="PTHR47718:SF7">
    <property type="entry name" value="PROTEIN FAR1-RELATED SEQUENCE"/>
    <property type="match status" value="1"/>
</dbReference>
<dbReference type="EMBL" id="BQNB010013778">
    <property type="protein sequence ID" value="GJT20163.1"/>
    <property type="molecule type" value="Genomic_DNA"/>
</dbReference>
<dbReference type="PANTHER" id="PTHR47718">
    <property type="entry name" value="OS01G0519700 PROTEIN"/>
    <property type="match status" value="1"/>
</dbReference>
<dbReference type="Pfam" id="PF10551">
    <property type="entry name" value="MULE"/>
    <property type="match status" value="1"/>
</dbReference>